<name>A0A1C3NVR3_9ACTN</name>
<sequence length="227" mass="23705">MLAGTAIVLGAVLASGSDGPKVDGAASDGVAANQAGPQPASTGTVAGPSAPTGASSTASTPGAPITADPGLAPPDTTPVTPPLGWHTYSAPSGWSIAYPDGWEERPAPGNEGRNFSNPQTGAYLHIDITMQANPSALADWMTHEDDVRTRVPDYRRVKIAASDGGNGAIQADWEFTHTSGGKTVHVLNRGFVRNGHGYALYWRTADSRWETDLPLMWQLFSTFRPGP</sequence>
<organism evidence="2 3">
    <name type="scientific">Candidatus Protofrankia californiensis</name>
    <dbReference type="NCBI Taxonomy" id="1839754"/>
    <lineage>
        <taxon>Bacteria</taxon>
        <taxon>Bacillati</taxon>
        <taxon>Actinomycetota</taxon>
        <taxon>Actinomycetes</taxon>
        <taxon>Frankiales</taxon>
        <taxon>Frankiaceae</taxon>
        <taxon>Protofrankia</taxon>
    </lineage>
</organism>
<keyword evidence="3" id="KW-1185">Reference proteome</keyword>
<feature type="compositionally biased region" description="Low complexity" evidence="1">
    <location>
        <begin position="46"/>
        <end position="67"/>
    </location>
</feature>
<reference evidence="3" key="1">
    <citation type="submission" date="2016-02" db="EMBL/GenBank/DDBJ databases">
        <authorList>
            <person name="Wibberg D."/>
        </authorList>
    </citation>
    <scope>NUCLEOTIDE SEQUENCE [LARGE SCALE GENOMIC DNA]</scope>
</reference>
<proteinExistence type="predicted"/>
<keyword evidence="2" id="KW-0723">Serine/threonine-protein kinase</keyword>
<feature type="region of interest" description="Disordered" evidence="1">
    <location>
        <begin position="15"/>
        <end position="85"/>
    </location>
</feature>
<feature type="compositionally biased region" description="Polar residues" evidence="1">
    <location>
        <begin position="35"/>
        <end position="44"/>
    </location>
</feature>
<evidence type="ECO:0000256" key="1">
    <source>
        <dbReference type="SAM" id="MobiDB-lite"/>
    </source>
</evidence>
<evidence type="ECO:0000313" key="2">
    <source>
        <dbReference type="EMBL" id="SBW19805.1"/>
    </source>
</evidence>
<feature type="compositionally biased region" description="Pro residues" evidence="1">
    <location>
        <begin position="71"/>
        <end position="81"/>
    </location>
</feature>
<keyword evidence="2" id="KW-0418">Kinase</keyword>
<dbReference type="GO" id="GO:0004683">
    <property type="term" value="F:calcium/calmodulin-dependent protein kinase activity"/>
    <property type="evidence" value="ECO:0007669"/>
    <property type="project" value="UniProtKB-EC"/>
</dbReference>
<dbReference type="Proteomes" id="UP000199013">
    <property type="component" value="Unassembled WGS sequence"/>
</dbReference>
<gene>
    <name evidence="2" type="ORF">FDG2_1500</name>
</gene>
<dbReference type="EC" id="2.7.11.17" evidence="2"/>
<dbReference type="EMBL" id="FLUV01000614">
    <property type="protein sequence ID" value="SBW19805.1"/>
    <property type="molecule type" value="Genomic_DNA"/>
</dbReference>
<accession>A0A1C3NVR3</accession>
<evidence type="ECO:0000313" key="3">
    <source>
        <dbReference type="Proteomes" id="UP000199013"/>
    </source>
</evidence>
<protein>
    <submittedName>
        <fullName evidence="2">Serine/threonine protein kinase</fullName>
        <ecNumber evidence="2">2.7.11.17</ecNumber>
    </submittedName>
</protein>
<dbReference type="AlphaFoldDB" id="A0A1C3NVR3"/>
<keyword evidence="2" id="KW-0808">Transferase</keyword>